<dbReference type="OrthoDB" id="677550at2759"/>
<reference evidence="1" key="1">
    <citation type="submission" date="2022-04" db="EMBL/GenBank/DDBJ databases">
        <title>Carnegiea gigantea Genome sequencing and assembly v2.</title>
        <authorList>
            <person name="Copetti D."/>
            <person name="Sanderson M.J."/>
            <person name="Burquez A."/>
            <person name="Wojciechowski M.F."/>
        </authorList>
    </citation>
    <scope>NUCLEOTIDE SEQUENCE</scope>
    <source>
        <strain evidence="1">SGP5-SGP5p</strain>
        <tissue evidence="1">Aerial part</tissue>
    </source>
</reference>
<organism evidence="1 2">
    <name type="scientific">Carnegiea gigantea</name>
    <dbReference type="NCBI Taxonomy" id="171969"/>
    <lineage>
        <taxon>Eukaryota</taxon>
        <taxon>Viridiplantae</taxon>
        <taxon>Streptophyta</taxon>
        <taxon>Embryophyta</taxon>
        <taxon>Tracheophyta</taxon>
        <taxon>Spermatophyta</taxon>
        <taxon>Magnoliopsida</taxon>
        <taxon>eudicotyledons</taxon>
        <taxon>Gunneridae</taxon>
        <taxon>Pentapetalae</taxon>
        <taxon>Caryophyllales</taxon>
        <taxon>Cactineae</taxon>
        <taxon>Cactaceae</taxon>
        <taxon>Cactoideae</taxon>
        <taxon>Echinocereeae</taxon>
        <taxon>Carnegiea</taxon>
    </lineage>
</organism>
<name>A0A9Q1GFM1_9CARY</name>
<dbReference type="EMBL" id="JAKOGI010004926">
    <property type="protein sequence ID" value="KAJ8419542.1"/>
    <property type="molecule type" value="Genomic_DNA"/>
</dbReference>
<sequence>MVIDSPDCPRPKPTFQFCDMWIRDSCFLPLVTSKVPTYSHMGPFQKLKLFLRDTKIALNQNLFLEDPSNSELKQKEKEPKDKHIRILSSVIDIIRQQCKAEWITYGDDALGIGRNWWQPRTCLLRGSPTDPHGSGKEVRSTQFKEREKMITYAILVAAIYQIWKIRNERIFSHHQQLVQTQFMHTQDHITQRILTLNSITGKYDKCTDRLIGKRRTA</sequence>
<dbReference type="Proteomes" id="UP001153076">
    <property type="component" value="Unassembled WGS sequence"/>
</dbReference>
<dbReference type="AlphaFoldDB" id="A0A9Q1GFM1"/>
<proteinExistence type="predicted"/>
<evidence type="ECO:0000313" key="1">
    <source>
        <dbReference type="EMBL" id="KAJ8419542.1"/>
    </source>
</evidence>
<accession>A0A9Q1GFM1</accession>
<gene>
    <name evidence="1" type="ORF">Cgig2_002929</name>
</gene>
<comment type="caution">
    <text evidence="1">The sequence shown here is derived from an EMBL/GenBank/DDBJ whole genome shotgun (WGS) entry which is preliminary data.</text>
</comment>
<protein>
    <submittedName>
        <fullName evidence="1">Uncharacterized protein</fullName>
    </submittedName>
</protein>
<keyword evidence="2" id="KW-1185">Reference proteome</keyword>
<evidence type="ECO:0000313" key="2">
    <source>
        <dbReference type="Proteomes" id="UP001153076"/>
    </source>
</evidence>